<dbReference type="EMBL" id="JAVDWO010000001">
    <property type="protein sequence ID" value="MDR7191560.1"/>
    <property type="molecule type" value="Genomic_DNA"/>
</dbReference>
<evidence type="ECO:0000313" key="1">
    <source>
        <dbReference type="EMBL" id="MDR7191560.1"/>
    </source>
</evidence>
<reference evidence="1 2" key="1">
    <citation type="submission" date="2023-07" db="EMBL/GenBank/DDBJ databases">
        <title>Sorghum-associated microbial communities from plants grown in Nebraska, USA.</title>
        <authorList>
            <person name="Schachtman D."/>
        </authorList>
    </citation>
    <scope>NUCLEOTIDE SEQUENCE [LARGE SCALE GENOMIC DNA]</scope>
    <source>
        <strain evidence="1 2">4099</strain>
    </source>
</reference>
<gene>
    <name evidence="1" type="ORF">J2W68_000262</name>
</gene>
<name>A0ABU1XS47_9GAMM</name>
<protein>
    <submittedName>
        <fullName evidence="1">Uncharacterized protein</fullName>
    </submittedName>
</protein>
<comment type="caution">
    <text evidence="1">The sequence shown here is derived from an EMBL/GenBank/DDBJ whole genome shotgun (WGS) entry which is preliminary data.</text>
</comment>
<keyword evidence="2" id="KW-1185">Reference proteome</keyword>
<organism evidence="1 2">
    <name type="scientific">Luteimonas terrae</name>
    <dbReference type="NCBI Taxonomy" id="1530191"/>
    <lineage>
        <taxon>Bacteria</taxon>
        <taxon>Pseudomonadati</taxon>
        <taxon>Pseudomonadota</taxon>
        <taxon>Gammaproteobacteria</taxon>
        <taxon>Lysobacterales</taxon>
        <taxon>Lysobacteraceae</taxon>
        <taxon>Luteimonas</taxon>
    </lineage>
</organism>
<proteinExistence type="predicted"/>
<dbReference type="Proteomes" id="UP001256588">
    <property type="component" value="Unassembled WGS sequence"/>
</dbReference>
<evidence type="ECO:0000313" key="2">
    <source>
        <dbReference type="Proteomes" id="UP001256588"/>
    </source>
</evidence>
<sequence>MASDVLGIAMTGNRVAGELLQSAVLKLPMVQA</sequence>
<accession>A0ABU1XS47</accession>